<feature type="region of interest" description="Disordered" evidence="1">
    <location>
        <begin position="425"/>
        <end position="456"/>
    </location>
</feature>
<dbReference type="PANTHER" id="PTHR14379:SF3">
    <property type="entry name" value="MEIOSIS REGULATOR AND MRNA STABILITY FACTOR 1"/>
    <property type="match status" value="1"/>
</dbReference>
<evidence type="ECO:0000313" key="3">
    <source>
        <dbReference type="EMBL" id="KAJ3050473.1"/>
    </source>
</evidence>
<dbReference type="GO" id="GO:0004540">
    <property type="term" value="F:RNA nuclease activity"/>
    <property type="evidence" value="ECO:0007669"/>
    <property type="project" value="InterPro"/>
</dbReference>
<organism evidence="3 4">
    <name type="scientific">Rhizophlyctis rosea</name>
    <dbReference type="NCBI Taxonomy" id="64517"/>
    <lineage>
        <taxon>Eukaryota</taxon>
        <taxon>Fungi</taxon>
        <taxon>Fungi incertae sedis</taxon>
        <taxon>Chytridiomycota</taxon>
        <taxon>Chytridiomycota incertae sedis</taxon>
        <taxon>Chytridiomycetes</taxon>
        <taxon>Rhizophlyctidales</taxon>
        <taxon>Rhizophlyctidaceae</taxon>
        <taxon>Rhizophlyctis</taxon>
    </lineage>
</organism>
<feature type="compositionally biased region" description="Low complexity" evidence="1">
    <location>
        <begin position="212"/>
        <end position="225"/>
    </location>
</feature>
<dbReference type="GO" id="GO:1905762">
    <property type="term" value="F:CCR4-NOT complex binding"/>
    <property type="evidence" value="ECO:0007669"/>
    <property type="project" value="TreeGrafter"/>
</dbReference>
<name>A0AAD5X4H0_9FUNG</name>
<feature type="domain" description="NYN" evidence="2">
    <location>
        <begin position="60"/>
        <end position="152"/>
    </location>
</feature>
<dbReference type="Pfam" id="PF01936">
    <property type="entry name" value="NYN"/>
    <property type="match status" value="1"/>
</dbReference>
<reference evidence="3" key="1">
    <citation type="submission" date="2020-05" db="EMBL/GenBank/DDBJ databases">
        <title>Phylogenomic resolution of chytrid fungi.</title>
        <authorList>
            <person name="Stajich J.E."/>
            <person name="Amses K."/>
            <person name="Simmons R."/>
            <person name="Seto K."/>
            <person name="Myers J."/>
            <person name="Bonds A."/>
            <person name="Quandt C.A."/>
            <person name="Barry K."/>
            <person name="Liu P."/>
            <person name="Grigoriev I."/>
            <person name="Longcore J.E."/>
            <person name="James T.Y."/>
        </authorList>
    </citation>
    <scope>NUCLEOTIDE SEQUENCE</scope>
    <source>
        <strain evidence="3">JEL0318</strain>
    </source>
</reference>
<protein>
    <recommendedName>
        <fullName evidence="2">NYN domain-containing protein</fullName>
    </recommendedName>
</protein>
<dbReference type="PANTHER" id="PTHR14379">
    <property type="entry name" value="LIMKAIN B LKAP"/>
    <property type="match status" value="1"/>
</dbReference>
<dbReference type="InterPro" id="IPR021139">
    <property type="entry name" value="NYN"/>
</dbReference>
<feature type="compositionally biased region" description="Low complexity" evidence="1">
    <location>
        <begin position="373"/>
        <end position="384"/>
    </location>
</feature>
<dbReference type="GO" id="GO:0010468">
    <property type="term" value="P:regulation of gene expression"/>
    <property type="evidence" value="ECO:0007669"/>
    <property type="project" value="InterPro"/>
</dbReference>
<feature type="region of interest" description="Disordered" evidence="1">
    <location>
        <begin position="184"/>
        <end position="251"/>
    </location>
</feature>
<dbReference type="Proteomes" id="UP001212841">
    <property type="component" value="Unassembled WGS sequence"/>
</dbReference>
<dbReference type="EMBL" id="JADGJD010000509">
    <property type="protein sequence ID" value="KAJ3050473.1"/>
    <property type="molecule type" value="Genomic_DNA"/>
</dbReference>
<gene>
    <name evidence="3" type="ORF">HK097_008566</name>
</gene>
<feature type="compositionally biased region" description="Basic and acidic residues" evidence="1">
    <location>
        <begin position="357"/>
        <end position="371"/>
    </location>
</feature>
<sequence length="543" mass="57424">MSLLEPDGVNLNNRATGIPYASSPLQPAGLSNGRRYYQKVGIFWDYESYLEKSGIGSSEEALKIQSELNLSGVSLTLCPPRGRKETADPMIVADMMAFAIDNPAPAVIVLISGDGDFSYALSLLNGRHYTICVVVNHAQAPAVLRTAATHVLNWRLDVLKMAVKETPAPTQRAVKMHKTPVVSTNTTVTTPATAKPSPATPRTPLHSIPSLRTPTSRTAAAAPITKPSATPSTPSVRPSNPSTSSVVSHTAKPPVTPIRVAASSALVANAATPTAKAIAPKASSSSVQPEVAKVVAPTRAPSAAVQKEEDNSDAEGVDSDSEDESDETGDSDEEDDEETDDDYDTASSDADDASESEAQHGEDATVEDGRLGAEGAMVGEGAEGFNDSKSARVSAAEDEPEAESEDDVVSLTASLKSTSISKPSPLKEVFRFGSTNSSPKFTAQPPQPPNAPSQSVKISRKERQYFGDLLEVLRLLHTEGDRKPLRSKVGLRLLSNNPFLYQREGGPVDFKQYAAAAAEKGIVKLGGESGLAWISLRVRVESI</sequence>
<feature type="compositionally biased region" description="Polar residues" evidence="1">
    <location>
        <begin position="227"/>
        <end position="248"/>
    </location>
</feature>
<dbReference type="InterPro" id="IPR024768">
    <property type="entry name" value="Marf1"/>
</dbReference>
<accession>A0AAD5X4H0</accession>
<feature type="compositionally biased region" description="Acidic residues" evidence="1">
    <location>
        <begin position="310"/>
        <end position="355"/>
    </location>
</feature>
<proteinExistence type="predicted"/>
<dbReference type="CDD" id="cd10910">
    <property type="entry name" value="PIN_limkain_b1_N_like"/>
    <property type="match status" value="1"/>
</dbReference>
<feature type="compositionally biased region" description="Acidic residues" evidence="1">
    <location>
        <begin position="396"/>
        <end position="408"/>
    </location>
</feature>
<feature type="compositionally biased region" description="Low complexity" evidence="1">
    <location>
        <begin position="184"/>
        <end position="204"/>
    </location>
</feature>
<evidence type="ECO:0000256" key="1">
    <source>
        <dbReference type="SAM" id="MobiDB-lite"/>
    </source>
</evidence>
<evidence type="ECO:0000259" key="2">
    <source>
        <dbReference type="Pfam" id="PF01936"/>
    </source>
</evidence>
<dbReference type="AlphaFoldDB" id="A0AAD5X4H0"/>
<feature type="compositionally biased region" description="Low complexity" evidence="1">
    <location>
        <begin position="277"/>
        <end position="287"/>
    </location>
</feature>
<dbReference type="Gene3D" id="3.40.50.1010">
    <property type="entry name" value="5'-nuclease"/>
    <property type="match status" value="1"/>
</dbReference>
<evidence type="ECO:0000313" key="4">
    <source>
        <dbReference type="Proteomes" id="UP001212841"/>
    </source>
</evidence>
<dbReference type="GO" id="GO:0005777">
    <property type="term" value="C:peroxisome"/>
    <property type="evidence" value="ECO:0007669"/>
    <property type="project" value="InterPro"/>
</dbReference>
<feature type="region of interest" description="Disordered" evidence="1">
    <location>
        <begin position="277"/>
        <end position="410"/>
    </location>
</feature>
<keyword evidence="4" id="KW-1185">Reference proteome</keyword>
<comment type="caution">
    <text evidence="3">The sequence shown here is derived from an EMBL/GenBank/DDBJ whole genome shotgun (WGS) entry which is preliminary data.</text>
</comment>